<dbReference type="Pfam" id="PF00271">
    <property type="entry name" value="Helicase_C"/>
    <property type="match status" value="1"/>
</dbReference>
<dbReference type="SUPFAM" id="SSF52540">
    <property type="entry name" value="P-loop containing nucleoside triphosphate hydrolases"/>
    <property type="match status" value="1"/>
</dbReference>
<dbReference type="PROSITE" id="PS51192">
    <property type="entry name" value="HELICASE_ATP_BIND_1"/>
    <property type="match status" value="1"/>
</dbReference>
<dbReference type="InterPro" id="IPR051363">
    <property type="entry name" value="RLR_Helicase"/>
</dbReference>
<dbReference type="STRING" id="1198449.ACAM_0575"/>
<reference evidence="3 4" key="1">
    <citation type="journal article" date="2013" name="Appl. Environ. Microbiol.">
        <title>Variation of the Virus-Related Elements within Syntenic Genomes of the Hyperthermophilic Archaeon Aeropyrum.</title>
        <authorList>
            <person name="Daifuku T."/>
            <person name="Yoshida T."/>
            <person name="Kitamura T."/>
            <person name="Kawaichi S."/>
            <person name="Inoue T."/>
            <person name="Nomura K."/>
            <person name="Yoshida Y."/>
            <person name="Kuno S."/>
            <person name="Sako Y."/>
        </authorList>
    </citation>
    <scope>NUCLEOTIDE SEQUENCE [LARGE SCALE GENOMIC DNA]</scope>
    <source>
        <strain evidence="3 4">SY1</strain>
    </source>
</reference>
<dbReference type="GO" id="GO:0005737">
    <property type="term" value="C:cytoplasm"/>
    <property type="evidence" value="ECO:0007669"/>
    <property type="project" value="TreeGrafter"/>
</dbReference>
<evidence type="ECO:0000313" key="3">
    <source>
        <dbReference type="EMBL" id="BAN90044.1"/>
    </source>
</evidence>
<dbReference type="InterPro" id="IPR001650">
    <property type="entry name" value="Helicase_C-like"/>
</dbReference>
<organism evidence="3 4">
    <name type="scientific">Aeropyrum camini SY1 = JCM 12091</name>
    <dbReference type="NCBI Taxonomy" id="1198449"/>
    <lineage>
        <taxon>Archaea</taxon>
        <taxon>Thermoproteota</taxon>
        <taxon>Thermoprotei</taxon>
        <taxon>Desulfurococcales</taxon>
        <taxon>Desulfurococcaceae</taxon>
        <taxon>Aeropyrum</taxon>
    </lineage>
</organism>
<accession>U3TFD3</accession>
<dbReference type="GO" id="GO:0003677">
    <property type="term" value="F:DNA binding"/>
    <property type="evidence" value="ECO:0007669"/>
    <property type="project" value="InterPro"/>
</dbReference>
<dbReference type="InterPro" id="IPR014001">
    <property type="entry name" value="Helicase_ATP-bd"/>
</dbReference>
<dbReference type="GeneID" id="17110856"/>
<dbReference type="GO" id="GO:0016787">
    <property type="term" value="F:hydrolase activity"/>
    <property type="evidence" value="ECO:0007669"/>
    <property type="project" value="InterPro"/>
</dbReference>
<dbReference type="Gene3D" id="3.40.50.300">
    <property type="entry name" value="P-loop containing nucleotide triphosphate hydrolases"/>
    <property type="match status" value="2"/>
</dbReference>
<dbReference type="Proteomes" id="UP000016887">
    <property type="component" value="Chromosome"/>
</dbReference>
<dbReference type="PANTHER" id="PTHR14074:SF16">
    <property type="entry name" value="ANTIVIRAL INNATE IMMUNE RESPONSE RECEPTOR RIG-I"/>
    <property type="match status" value="1"/>
</dbReference>
<dbReference type="eggNOG" id="arCOG00877">
    <property type="taxonomic scope" value="Archaea"/>
</dbReference>
<dbReference type="EMBL" id="AP012489">
    <property type="protein sequence ID" value="BAN90044.1"/>
    <property type="molecule type" value="Genomic_DNA"/>
</dbReference>
<dbReference type="InterPro" id="IPR006935">
    <property type="entry name" value="Helicase/UvrB_N"/>
</dbReference>
<evidence type="ECO:0000259" key="1">
    <source>
        <dbReference type="PROSITE" id="PS51192"/>
    </source>
</evidence>
<dbReference type="KEGG" id="acj:ACAM_0575"/>
<proteinExistence type="predicted"/>
<dbReference type="PANTHER" id="PTHR14074">
    <property type="entry name" value="HELICASE WITH DEATH DOMAIN-RELATED"/>
    <property type="match status" value="1"/>
</dbReference>
<sequence length="585" mass="66945">MKPREYQVEAAKWALRKGRAIVCMPTGTGKTVIAALWIKTLLSKGRARRVLVLEPTRFLVEQTSRVLRSFGIDAAAVHGSISRGVRRARWRKRVVVATPEIVVSEGFREFGEPDAIVVDECHHTTGQDPYVEVAKRYKPFWRLGLTAFIPPSRRRMLEEYIGEARCWSWEDPRIRKFIPEWAGEVYEAPLNAHESRLYTSLERIWSESTGLKKVIVGNAIRWFVRDGAEALRETVSRSDRMRMALENLLPLIFSRYVRPAHKLPALRRVLSDHEGFSKAVVFVDRIAIARIIAAETREYNPVLMLGRRHVDPAAVLAKARREETRLIVATSAGEEGIDLPEVDLLIVWSNTASPLRFIQRLGRLLRAGPRRRIKTAVFIATPDTVDIDSLIDGIVLAERHGVRMGISPDVVRYLMEMSRHRRILEVIEDTPLPPDLVARAVDLPLKRVEDSLKWLVRHGYAVYIYTPFGKVYGPRSDIQAFYRVHKDYLTPNTSLEATVVLKAGKNPRTIRGGYERVFNRLLEAIRRHKSLDQLIVSVRVYREGLERLVNLRYSYIIDNPDLAKLIVDNAFSADKIVQQPLPEIK</sequence>
<name>U3TFD3_9CREN</name>
<dbReference type="RefSeq" id="WP_022541319.1">
    <property type="nucleotide sequence ID" value="NC_022521.1"/>
</dbReference>
<keyword evidence="3" id="KW-0067">ATP-binding</keyword>
<dbReference type="InterPro" id="IPR027417">
    <property type="entry name" value="P-loop_NTPase"/>
</dbReference>
<dbReference type="GO" id="GO:0140097">
    <property type="term" value="F:catalytic activity, acting on DNA"/>
    <property type="evidence" value="ECO:0007669"/>
    <property type="project" value="UniProtKB-ARBA"/>
</dbReference>
<dbReference type="AlphaFoldDB" id="U3TFD3"/>
<dbReference type="PROSITE" id="PS51194">
    <property type="entry name" value="HELICASE_CTER"/>
    <property type="match status" value="1"/>
</dbReference>
<keyword evidence="4" id="KW-1185">Reference proteome</keyword>
<dbReference type="GO" id="GO:0004386">
    <property type="term" value="F:helicase activity"/>
    <property type="evidence" value="ECO:0007669"/>
    <property type="project" value="UniProtKB-KW"/>
</dbReference>
<dbReference type="Pfam" id="PF04851">
    <property type="entry name" value="ResIII"/>
    <property type="match status" value="1"/>
</dbReference>
<dbReference type="CDD" id="cd17926">
    <property type="entry name" value="DEXHc_RE"/>
    <property type="match status" value="1"/>
</dbReference>
<gene>
    <name evidence="3" type="ORF">ACAM_0575</name>
</gene>
<feature type="domain" description="Helicase C-terminal" evidence="2">
    <location>
        <begin position="265"/>
        <end position="418"/>
    </location>
</feature>
<keyword evidence="3" id="KW-0378">Hydrolase</keyword>
<keyword evidence="3" id="KW-0547">Nucleotide-binding</keyword>
<keyword evidence="3" id="KW-0347">Helicase</keyword>
<dbReference type="SMART" id="SM00490">
    <property type="entry name" value="HELICc"/>
    <property type="match status" value="1"/>
</dbReference>
<dbReference type="GO" id="GO:0005524">
    <property type="term" value="F:ATP binding"/>
    <property type="evidence" value="ECO:0007669"/>
    <property type="project" value="InterPro"/>
</dbReference>
<dbReference type="SMART" id="SM00487">
    <property type="entry name" value="DEXDc"/>
    <property type="match status" value="1"/>
</dbReference>
<feature type="domain" description="Helicase ATP-binding" evidence="1">
    <location>
        <begin position="11"/>
        <end position="167"/>
    </location>
</feature>
<protein>
    <submittedName>
        <fullName evidence="3">DNA or RNA helicase superfamily II</fullName>
    </submittedName>
</protein>
<evidence type="ECO:0000259" key="2">
    <source>
        <dbReference type="PROSITE" id="PS51194"/>
    </source>
</evidence>
<evidence type="ECO:0000313" key="4">
    <source>
        <dbReference type="Proteomes" id="UP000016887"/>
    </source>
</evidence>